<evidence type="ECO:0000256" key="3">
    <source>
        <dbReference type="ARBA" id="ARBA00022801"/>
    </source>
</evidence>
<keyword evidence="9" id="KW-0675">Receptor</keyword>
<proteinExistence type="inferred from homology"/>
<comment type="catalytic activity">
    <reaction evidence="5">
        <text>O-phospho-L-tyrosyl-[protein] + H2O = L-tyrosyl-[protein] + phosphate</text>
        <dbReference type="Rhea" id="RHEA:10684"/>
        <dbReference type="Rhea" id="RHEA-COMP:10136"/>
        <dbReference type="Rhea" id="RHEA-COMP:20101"/>
        <dbReference type="ChEBI" id="CHEBI:15377"/>
        <dbReference type="ChEBI" id="CHEBI:43474"/>
        <dbReference type="ChEBI" id="CHEBI:46858"/>
        <dbReference type="ChEBI" id="CHEBI:61978"/>
        <dbReference type="EC" id="3.1.3.48"/>
    </reaction>
</comment>
<dbReference type="EC" id="3.1.3.48" evidence="2"/>
<feature type="domain" description="Tyrosine specific protein phosphatases" evidence="8">
    <location>
        <begin position="611"/>
        <end position="686"/>
    </location>
</feature>
<evidence type="ECO:0000256" key="5">
    <source>
        <dbReference type="ARBA" id="ARBA00051722"/>
    </source>
</evidence>
<dbReference type="InterPro" id="IPR050348">
    <property type="entry name" value="Protein-Tyr_Phosphatase"/>
</dbReference>
<evidence type="ECO:0000256" key="4">
    <source>
        <dbReference type="ARBA" id="ARBA00022912"/>
    </source>
</evidence>
<dbReference type="EMBL" id="NEDP02001999">
    <property type="protein sequence ID" value="OWF52003.1"/>
    <property type="molecule type" value="Genomic_DNA"/>
</dbReference>
<dbReference type="AlphaFoldDB" id="A0A210QTD4"/>
<keyword evidence="4" id="KW-0904">Protein phosphatase</keyword>
<dbReference type="InterPro" id="IPR000242">
    <property type="entry name" value="PTP_cat"/>
</dbReference>
<dbReference type="PANTHER" id="PTHR19134:SF562">
    <property type="entry name" value="PROTEIN-TYROSINE-PHOSPHATASE"/>
    <property type="match status" value="1"/>
</dbReference>
<dbReference type="Pfam" id="PF00102">
    <property type="entry name" value="Y_phosphatase"/>
    <property type="match status" value="2"/>
</dbReference>
<accession>A0A210QTD4</accession>
<evidence type="ECO:0000313" key="9">
    <source>
        <dbReference type="EMBL" id="OWF52003.1"/>
    </source>
</evidence>
<comment type="similarity">
    <text evidence="1">Belongs to the protein-tyrosine phosphatase family.</text>
</comment>
<sequence>MTSSTLAQINNDGGKKSVNTDGEVVIQSAIIGGALALVCIVGIIVLVCLARQWRRKLRIQKKRGTEAPGDSEANDANIQNTTYQNANINNGFVDPDIDADTDVARLSGDSTTYVNSLTSIYYNVGAQLPGVSLNNYAEYVQEMQEDHSRYADEFDELRNRPAYTHVEGQKKHNKLKNRFLTTFPYDHSRVILNRLPCEPDSDYINANYIDSVDSTKAYIATQGPNRHTIGDIWRMVWQEKIESIVMLANLVEDGKVKCECYWPTVLPVTYNHFTVSRISKTEMAMYTIRTLILTNTELSETRQVTQYHFTGWPDHGVPDTLELVAFLARVLRDNPRKTDAVPLLVHCSAGVGRTGTFIGLHALYTFGCDKKRVDVAEFVRKMRDNRMLMVQNVEQYRLLHIALLEAFNYTESSIKKSDFTKRYNDCINEQTSFITKEFQLLQSNKPAYSDQHFTAAKAPENHGKNRSEEILAVDKFRPYLNTYVEGTTDYVNATIVPSCKAQGRYIVTQAPLPATVVDFWRLIYDHDCYTIVVLNSPDQELEASGVWWPSMGDSVSYGSLTITTTSVKEVGKEITEKTYDIKKKGFGEARAVKSLHMGDWTSGQYKPASIETLLELVDLMEAWKRKCLCHTVAVQCTDGALCSGVFCAVSLALDGLRLEQEVDIYHTLRRLHVRRPEFIRNEDQYRFIYDVIAEYIESRGIYGNT</sequence>
<evidence type="ECO:0000313" key="10">
    <source>
        <dbReference type="Proteomes" id="UP000242188"/>
    </source>
</evidence>
<protein>
    <recommendedName>
        <fullName evidence="2">protein-tyrosine-phosphatase</fullName>
        <ecNumber evidence="2">3.1.3.48</ecNumber>
    </recommendedName>
</protein>
<feature type="transmembrane region" description="Helical" evidence="6">
    <location>
        <begin position="24"/>
        <end position="50"/>
    </location>
</feature>
<dbReference type="PROSITE" id="PS00383">
    <property type="entry name" value="TYR_PHOSPHATASE_1"/>
    <property type="match status" value="1"/>
</dbReference>
<dbReference type="InterPro" id="IPR000387">
    <property type="entry name" value="Tyr_Pase_dom"/>
</dbReference>
<evidence type="ECO:0000259" key="8">
    <source>
        <dbReference type="PROSITE" id="PS50056"/>
    </source>
</evidence>
<dbReference type="STRING" id="6573.A0A210QTD4"/>
<dbReference type="Proteomes" id="UP000242188">
    <property type="component" value="Unassembled WGS sequence"/>
</dbReference>
<evidence type="ECO:0000256" key="6">
    <source>
        <dbReference type="SAM" id="Phobius"/>
    </source>
</evidence>
<dbReference type="PANTHER" id="PTHR19134">
    <property type="entry name" value="RECEPTOR-TYPE TYROSINE-PROTEIN PHOSPHATASE"/>
    <property type="match status" value="1"/>
</dbReference>
<dbReference type="InterPro" id="IPR029021">
    <property type="entry name" value="Prot-tyrosine_phosphatase-like"/>
</dbReference>
<dbReference type="InterPro" id="IPR003595">
    <property type="entry name" value="Tyr_Pase_cat"/>
</dbReference>
<comment type="caution">
    <text evidence="9">The sequence shown here is derived from an EMBL/GenBank/DDBJ whole genome shotgun (WGS) entry which is preliminary data.</text>
</comment>
<dbReference type="PROSITE" id="PS50055">
    <property type="entry name" value="TYR_PHOSPHATASE_PTP"/>
    <property type="match status" value="2"/>
</dbReference>
<dbReference type="SMART" id="SM00194">
    <property type="entry name" value="PTPc"/>
    <property type="match status" value="2"/>
</dbReference>
<dbReference type="Gene3D" id="3.90.190.10">
    <property type="entry name" value="Protein tyrosine phosphatase superfamily"/>
    <property type="match status" value="2"/>
</dbReference>
<dbReference type="PROSITE" id="PS50056">
    <property type="entry name" value="TYR_PHOSPHATASE_2"/>
    <property type="match status" value="2"/>
</dbReference>
<feature type="domain" description="Tyrosine-protein phosphatase" evidence="7">
    <location>
        <begin position="434"/>
        <end position="695"/>
    </location>
</feature>
<feature type="domain" description="Tyrosine-protein phosphatase" evidence="7">
    <location>
        <begin position="150"/>
        <end position="406"/>
    </location>
</feature>
<keyword evidence="6" id="KW-0812">Transmembrane</keyword>
<reference evidence="9 10" key="1">
    <citation type="journal article" date="2017" name="Nat. Ecol. Evol.">
        <title>Scallop genome provides insights into evolution of bilaterian karyotype and development.</title>
        <authorList>
            <person name="Wang S."/>
            <person name="Zhang J."/>
            <person name="Jiao W."/>
            <person name="Li J."/>
            <person name="Xun X."/>
            <person name="Sun Y."/>
            <person name="Guo X."/>
            <person name="Huan P."/>
            <person name="Dong B."/>
            <person name="Zhang L."/>
            <person name="Hu X."/>
            <person name="Sun X."/>
            <person name="Wang J."/>
            <person name="Zhao C."/>
            <person name="Wang Y."/>
            <person name="Wang D."/>
            <person name="Huang X."/>
            <person name="Wang R."/>
            <person name="Lv J."/>
            <person name="Li Y."/>
            <person name="Zhang Z."/>
            <person name="Liu B."/>
            <person name="Lu W."/>
            <person name="Hui Y."/>
            <person name="Liang J."/>
            <person name="Zhou Z."/>
            <person name="Hou R."/>
            <person name="Li X."/>
            <person name="Liu Y."/>
            <person name="Li H."/>
            <person name="Ning X."/>
            <person name="Lin Y."/>
            <person name="Zhao L."/>
            <person name="Xing Q."/>
            <person name="Dou J."/>
            <person name="Li Y."/>
            <person name="Mao J."/>
            <person name="Guo H."/>
            <person name="Dou H."/>
            <person name="Li T."/>
            <person name="Mu C."/>
            <person name="Jiang W."/>
            <person name="Fu Q."/>
            <person name="Fu X."/>
            <person name="Miao Y."/>
            <person name="Liu J."/>
            <person name="Yu Q."/>
            <person name="Li R."/>
            <person name="Liao H."/>
            <person name="Li X."/>
            <person name="Kong Y."/>
            <person name="Jiang Z."/>
            <person name="Chourrout D."/>
            <person name="Li R."/>
            <person name="Bao Z."/>
        </authorList>
    </citation>
    <scope>NUCLEOTIDE SEQUENCE [LARGE SCALE GENOMIC DNA]</scope>
    <source>
        <strain evidence="9 10">PY_sf001</strain>
    </source>
</reference>
<keyword evidence="3" id="KW-0378">Hydrolase</keyword>
<name>A0A210QTD4_MIZYE</name>
<evidence type="ECO:0000256" key="2">
    <source>
        <dbReference type="ARBA" id="ARBA00013064"/>
    </source>
</evidence>
<evidence type="ECO:0000256" key="1">
    <source>
        <dbReference type="ARBA" id="ARBA00009580"/>
    </source>
</evidence>
<dbReference type="SUPFAM" id="SSF52799">
    <property type="entry name" value="(Phosphotyrosine protein) phosphatases II"/>
    <property type="match status" value="2"/>
</dbReference>
<dbReference type="GO" id="GO:0004725">
    <property type="term" value="F:protein tyrosine phosphatase activity"/>
    <property type="evidence" value="ECO:0007669"/>
    <property type="project" value="UniProtKB-EC"/>
</dbReference>
<gene>
    <name evidence="9" type="ORF">KP79_PYT08997</name>
</gene>
<dbReference type="InterPro" id="IPR016130">
    <property type="entry name" value="Tyr_Pase_AS"/>
</dbReference>
<keyword evidence="10" id="KW-1185">Reference proteome</keyword>
<evidence type="ECO:0000259" key="7">
    <source>
        <dbReference type="PROSITE" id="PS50055"/>
    </source>
</evidence>
<dbReference type="FunFam" id="3.90.190.10:FF:000102">
    <property type="entry name" value="Receptor-type tyrosine-protein phosphatase"/>
    <property type="match status" value="2"/>
</dbReference>
<keyword evidence="6" id="KW-0472">Membrane</keyword>
<dbReference type="OrthoDB" id="6118243at2759"/>
<keyword evidence="6" id="KW-1133">Transmembrane helix</keyword>
<organism evidence="9 10">
    <name type="scientific">Mizuhopecten yessoensis</name>
    <name type="common">Japanese scallop</name>
    <name type="synonym">Patinopecten yessoensis</name>
    <dbReference type="NCBI Taxonomy" id="6573"/>
    <lineage>
        <taxon>Eukaryota</taxon>
        <taxon>Metazoa</taxon>
        <taxon>Spiralia</taxon>
        <taxon>Lophotrochozoa</taxon>
        <taxon>Mollusca</taxon>
        <taxon>Bivalvia</taxon>
        <taxon>Autobranchia</taxon>
        <taxon>Pteriomorphia</taxon>
        <taxon>Pectinida</taxon>
        <taxon>Pectinoidea</taxon>
        <taxon>Pectinidae</taxon>
        <taxon>Mizuhopecten</taxon>
    </lineage>
</organism>
<dbReference type="SMART" id="SM00404">
    <property type="entry name" value="PTPc_motif"/>
    <property type="match status" value="2"/>
</dbReference>
<dbReference type="PRINTS" id="PR00700">
    <property type="entry name" value="PRTYPHPHTASE"/>
</dbReference>
<feature type="domain" description="Tyrosine specific protein phosphatases" evidence="8">
    <location>
        <begin position="321"/>
        <end position="397"/>
    </location>
</feature>